<dbReference type="InterPro" id="IPR019384">
    <property type="entry name" value="FHIP"/>
</dbReference>
<dbReference type="AlphaFoldDB" id="A0A8H7ET99"/>
<dbReference type="EMBL" id="JABAYA010000007">
    <property type="protein sequence ID" value="KAF7731785.1"/>
    <property type="molecule type" value="Genomic_DNA"/>
</dbReference>
<dbReference type="Pfam" id="PF19314">
    <property type="entry name" value="DUF5917"/>
    <property type="match status" value="1"/>
</dbReference>
<dbReference type="Proteomes" id="UP000605846">
    <property type="component" value="Unassembled WGS sequence"/>
</dbReference>
<dbReference type="InterPro" id="IPR045669">
    <property type="entry name" value="FHIP_C"/>
</dbReference>
<sequence length="947" mass="107249">MDYFAKFKKRIVPAKAQPTSAMQLAKFHKCWDYVHNMFVMEDRKTNVHVEQTDIPSKLRQMVDMLVDEEARQEDNTTGVCMEYFLKNGVLQYLVNVSEKADYPTGIRGEAIRTIASMVDLLDDCFLVHNAIHKPTIKLLRFCVLDEYQSDFYHEDLVDLMYIICSKIYGFPALLNIFFHDKQWLTTPQKTQIDTNQKKPEYEFLLFTYLLRFVHREGRSGDFARTGLLFLMEMAQNQLGDFILESDFATIMAAGLGALYSQLPRKLVIKDEMELNSNLSSYLLGQDFDSRTIISGIGVIASTSEEFKLVLDTFLKLLEFCQDVLIRCPNVEISFRLLQSIRTIFMENILYPTVLECSDADGSSVAVISYIDLILQTLQHDELADVIVGFLMDEDDGGKTAADVPMAGNTSKLLDGISFDRIKSAYCTAERFTLKDLIFSRLKSHSQPTVIATLKLLKTLITRHCRYSLKLLNIGAYDAVDGSGKTSLMTISHHIREIELYSGLVSAIDDAHAEDILTTGYEEYLQDMEAFIENDWCYQNMNRMDTKVSHTSKSERRRSFKYAQRFEDYTREKQPVQNQCRSHMFKHRIKSADPLLHILLDLLSHFFAQSSELNLALTGVISALAICPYRSLEGWITFSESDRTSADDILVLNSKTTEIRVDEDTDRICSQDIYAHFDCSAIDENDEDDDRSIDFGTERYSTRIIAPTQFKSFPPFFTLFRTLTKQIDYYRSEVDGFDKMLEERWKGLLFGEADTALAPSASTSTHLSSPMVSNSAHRRPPMRPSTSASTQNGQTKLQPFVIPPNPSKSLSSSTTAAAMAAAGSLVSLAATSTTSSATTNSNPIMANPLSPIAVHARKTQSMRIQPLFPSTFIEQEEPILDLDEDDEATFAPKANPSQSRRMDKSTEITLSMLLNNVVILEEAIKELVAIMQMRRSLGIDEIFYCTAE</sequence>
<evidence type="ECO:0000256" key="2">
    <source>
        <dbReference type="SAM" id="MobiDB-lite"/>
    </source>
</evidence>
<dbReference type="OrthoDB" id="5350595at2759"/>
<evidence type="ECO:0000313" key="4">
    <source>
        <dbReference type="EMBL" id="KAF7731785.1"/>
    </source>
</evidence>
<feature type="domain" description="FHF complex subunit HOOK-interacting protein C-terminal" evidence="3">
    <location>
        <begin position="592"/>
        <end position="638"/>
    </location>
</feature>
<dbReference type="Pfam" id="PF10257">
    <property type="entry name" value="RAI16-like"/>
    <property type="match status" value="1"/>
</dbReference>
<protein>
    <recommendedName>
        <fullName evidence="3">FHF complex subunit HOOK-interacting protein C-terminal domain-containing protein</fullName>
    </recommendedName>
</protein>
<reference evidence="4" key="1">
    <citation type="submission" date="2020-01" db="EMBL/GenBank/DDBJ databases">
        <title>Genome Sequencing of Three Apophysomyces-Like Fungal Strains Confirms a Novel Fungal Genus in the Mucoromycota with divergent Burkholderia-like Endosymbiotic Bacteria.</title>
        <authorList>
            <person name="Stajich J.E."/>
            <person name="Macias A.M."/>
            <person name="Carter-House D."/>
            <person name="Lovett B."/>
            <person name="Kasson L.R."/>
            <person name="Berry K."/>
            <person name="Grigoriev I."/>
            <person name="Chang Y."/>
            <person name="Spatafora J."/>
            <person name="Kasson M.T."/>
        </authorList>
    </citation>
    <scope>NUCLEOTIDE SEQUENCE</scope>
    <source>
        <strain evidence="4">NRRL A-21654</strain>
    </source>
</reference>
<gene>
    <name evidence="4" type="ORF">EC973_008300</name>
</gene>
<evidence type="ECO:0000313" key="5">
    <source>
        <dbReference type="Proteomes" id="UP000605846"/>
    </source>
</evidence>
<dbReference type="PANTHER" id="PTHR21705">
    <property type="entry name" value="RAI16 PROTEIN-RELATED"/>
    <property type="match status" value="1"/>
</dbReference>
<feature type="compositionally biased region" description="Polar residues" evidence="2">
    <location>
        <begin position="759"/>
        <end position="774"/>
    </location>
</feature>
<comment type="caution">
    <text evidence="4">The sequence shown here is derived from an EMBL/GenBank/DDBJ whole genome shotgun (WGS) entry which is preliminary data.</text>
</comment>
<accession>A0A8H7ET99</accession>
<evidence type="ECO:0000259" key="3">
    <source>
        <dbReference type="Pfam" id="PF19314"/>
    </source>
</evidence>
<feature type="compositionally biased region" description="Polar residues" evidence="2">
    <location>
        <begin position="783"/>
        <end position="796"/>
    </location>
</feature>
<dbReference type="PANTHER" id="PTHR21705:SF11">
    <property type="entry name" value="FHIP FAMILY PROTEIN CG3558"/>
    <property type="match status" value="1"/>
</dbReference>
<organism evidence="4 5">
    <name type="scientific">Apophysomyces ossiformis</name>
    <dbReference type="NCBI Taxonomy" id="679940"/>
    <lineage>
        <taxon>Eukaryota</taxon>
        <taxon>Fungi</taxon>
        <taxon>Fungi incertae sedis</taxon>
        <taxon>Mucoromycota</taxon>
        <taxon>Mucoromycotina</taxon>
        <taxon>Mucoromycetes</taxon>
        <taxon>Mucorales</taxon>
        <taxon>Mucorineae</taxon>
        <taxon>Mucoraceae</taxon>
        <taxon>Apophysomyces</taxon>
    </lineage>
</organism>
<evidence type="ECO:0000256" key="1">
    <source>
        <dbReference type="ARBA" id="ARBA00024336"/>
    </source>
</evidence>
<name>A0A8H7ET99_9FUNG</name>
<proteinExistence type="inferred from homology"/>
<feature type="region of interest" description="Disordered" evidence="2">
    <location>
        <begin position="759"/>
        <end position="808"/>
    </location>
</feature>
<keyword evidence="5" id="KW-1185">Reference proteome</keyword>
<comment type="similarity">
    <text evidence="1">Belongs to the FHIP family.</text>
</comment>